<proteinExistence type="predicted"/>
<reference evidence="1 2" key="1">
    <citation type="journal article" date="2022" name="Front. Cell. Infect. Microbiol.">
        <title>The Genomes of Two Strains of Taenia crassiceps the Animal Model for the Study of Human Cysticercosis.</title>
        <authorList>
            <person name="Bobes R.J."/>
            <person name="Estrada K."/>
            <person name="Rios-Valencia D.G."/>
            <person name="Calderon-Gallegos A."/>
            <person name="de la Torre P."/>
            <person name="Carrero J.C."/>
            <person name="Sanchez-Flores A."/>
            <person name="Laclette J.P."/>
        </authorList>
    </citation>
    <scope>NUCLEOTIDE SEQUENCE [LARGE SCALE GENOMIC DNA]</scope>
    <source>
        <strain evidence="1">WFUcys</strain>
    </source>
</reference>
<dbReference type="EMBL" id="JAKROA010000002">
    <property type="protein sequence ID" value="KAL5110964.1"/>
    <property type="molecule type" value="Genomic_DNA"/>
</dbReference>
<keyword evidence="2" id="KW-1185">Reference proteome</keyword>
<dbReference type="Proteomes" id="UP001651158">
    <property type="component" value="Unassembled WGS sequence"/>
</dbReference>
<evidence type="ECO:0008006" key="3">
    <source>
        <dbReference type="Google" id="ProtNLM"/>
    </source>
</evidence>
<accession>A0ABR4QND1</accession>
<name>A0ABR4QND1_9CEST</name>
<comment type="caution">
    <text evidence="1">The sequence shown here is derived from an EMBL/GenBank/DDBJ whole genome shotgun (WGS) entry which is preliminary data.</text>
</comment>
<organism evidence="1 2">
    <name type="scientific">Taenia crassiceps</name>
    <dbReference type="NCBI Taxonomy" id="6207"/>
    <lineage>
        <taxon>Eukaryota</taxon>
        <taxon>Metazoa</taxon>
        <taxon>Spiralia</taxon>
        <taxon>Lophotrochozoa</taxon>
        <taxon>Platyhelminthes</taxon>
        <taxon>Cestoda</taxon>
        <taxon>Eucestoda</taxon>
        <taxon>Cyclophyllidea</taxon>
        <taxon>Taeniidae</taxon>
        <taxon>Taenia</taxon>
    </lineage>
</organism>
<evidence type="ECO:0000313" key="1">
    <source>
        <dbReference type="EMBL" id="KAL5110964.1"/>
    </source>
</evidence>
<protein>
    <recommendedName>
        <fullName evidence="3">Secreted protein</fullName>
    </recommendedName>
</protein>
<evidence type="ECO:0000313" key="2">
    <source>
        <dbReference type="Proteomes" id="UP001651158"/>
    </source>
</evidence>
<gene>
    <name evidence="1" type="ORF">TcWFU_009693</name>
</gene>
<sequence>MQRLSTILTCRLLVLHQCAFKSHPFTLLEAKTRCWGSETGPNGNTMHLSALGALYIRIEFLPTLEHTSSAKATQLPRFDQISS</sequence>